<gene>
    <name evidence="2" type="ORF">C2G38_1976724</name>
</gene>
<keyword evidence="2" id="KW-0489">Methyltransferase</keyword>
<dbReference type="AlphaFoldDB" id="A0A397UQ89"/>
<dbReference type="EMBL" id="QKWP01001030">
    <property type="protein sequence ID" value="RIB12380.1"/>
    <property type="molecule type" value="Genomic_DNA"/>
</dbReference>
<comment type="caution">
    <text evidence="2">The sequence shown here is derived from an EMBL/GenBank/DDBJ whole genome shotgun (WGS) entry which is preliminary data.</text>
</comment>
<dbReference type="GO" id="GO:0008757">
    <property type="term" value="F:S-adenosylmethionine-dependent methyltransferase activity"/>
    <property type="evidence" value="ECO:0007669"/>
    <property type="project" value="InterPro"/>
</dbReference>
<dbReference type="PANTHER" id="PTHR43591">
    <property type="entry name" value="METHYLTRANSFERASE"/>
    <property type="match status" value="1"/>
</dbReference>
<keyword evidence="3" id="KW-1185">Reference proteome</keyword>
<evidence type="ECO:0000313" key="3">
    <source>
        <dbReference type="Proteomes" id="UP000266673"/>
    </source>
</evidence>
<feature type="domain" description="Methyltransferase type 11" evidence="1">
    <location>
        <begin position="89"/>
        <end position="161"/>
    </location>
</feature>
<keyword evidence="2" id="KW-0808">Transferase</keyword>
<dbReference type="CDD" id="cd02440">
    <property type="entry name" value="AdoMet_MTases"/>
    <property type="match status" value="1"/>
</dbReference>
<protein>
    <submittedName>
        <fullName evidence="2">S-adenosyl-L-methionine-dependent methyltransferase</fullName>
    </submittedName>
</protein>
<dbReference type="SUPFAM" id="SSF53335">
    <property type="entry name" value="S-adenosyl-L-methionine-dependent methyltransferases"/>
    <property type="match status" value="1"/>
</dbReference>
<reference evidence="2 3" key="1">
    <citation type="submission" date="2018-06" db="EMBL/GenBank/DDBJ databases">
        <title>Comparative genomics reveals the genomic features of Rhizophagus irregularis, R. cerebriforme, R. diaphanum and Gigaspora rosea, and their symbiotic lifestyle signature.</title>
        <authorList>
            <person name="Morin E."/>
            <person name="San Clemente H."/>
            <person name="Chen E.C.H."/>
            <person name="De La Providencia I."/>
            <person name="Hainaut M."/>
            <person name="Kuo A."/>
            <person name="Kohler A."/>
            <person name="Murat C."/>
            <person name="Tang N."/>
            <person name="Roy S."/>
            <person name="Loubradou J."/>
            <person name="Henrissat B."/>
            <person name="Grigoriev I.V."/>
            <person name="Corradi N."/>
            <person name="Roux C."/>
            <person name="Martin F.M."/>
        </authorList>
    </citation>
    <scope>NUCLEOTIDE SEQUENCE [LARGE SCALE GENOMIC DNA]</scope>
    <source>
        <strain evidence="2 3">DAOM 194757</strain>
    </source>
</reference>
<dbReference type="InterPro" id="IPR029063">
    <property type="entry name" value="SAM-dependent_MTases_sf"/>
</dbReference>
<dbReference type="Gene3D" id="3.40.50.150">
    <property type="entry name" value="Vaccinia Virus protein VP39"/>
    <property type="match status" value="1"/>
</dbReference>
<dbReference type="InterPro" id="IPR013216">
    <property type="entry name" value="Methyltransf_11"/>
</dbReference>
<sequence length="170" mass="19508">MGCFTSKLSVKVDSIKSQSSQEFRYCDGRRFHNVKDAIYALPNDEKESDRLHLQHFLIRYIWQSNFSAPIHHILSKPGSKILDVGYPLTNVVGLDISPHQPTQIKPDKFTFVKANALNGLPFDNNTFDFVFQRYLVSGYPKEKWPYVINELVRVLKPGGFLEVFLIIGTC</sequence>
<evidence type="ECO:0000313" key="2">
    <source>
        <dbReference type="EMBL" id="RIB12380.1"/>
    </source>
</evidence>
<proteinExistence type="predicted"/>
<name>A0A397UQ89_9GLOM</name>
<dbReference type="Pfam" id="PF08241">
    <property type="entry name" value="Methyltransf_11"/>
    <property type="match status" value="1"/>
</dbReference>
<evidence type="ECO:0000259" key="1">
    <source>
        <dbReference type="Pfam" id="PF08241"/>
    </source>
</evidence>
<accession>A0A397UQ89</accession>
<dbReference type="Proteomes" id="UP000266673">
    <property type="component" value="Unassembled WGS sequence"/>
</dbReference>
<dbReference type="GO" id="GO:0032259">
    <property type="term" value="P:methylation"/>
    <property type="evidence" value="ECO:0007669"/>
    <property type="project" value="UniProtKB-KW"/>
</dbReference>
<dbReference type="OrthoDB" id="2013972at2759"/>
<organism evidence="2 3">
    <name type="scientific">Gigaspora rosea</name>
    <dbReference type="NCBI Taxonomy" id="44941"/>
    <lineage>
        <taxon>Eukaryota</taxon>
        <taxon>Fungi</taxon>
        <taxon>Fungi incertae sedis</taxon>
        <taxon>Mucoromycota</taxon>
        <taxon>Glomeromycotina</taxon>
        <taxon>Glomeromycetes</taxon>
        <taxon>Diversisporales</taxon>
        <taxon>Gigasporaceae</taxon>
        <taxon>Gigaspora</taxon>
    </lineage>
</organism>